<dbReference type="AlphaFoldDB" id="A0ABD6EZI2"/>
<evidence type="ECO:0000313" key="1">
    <source>
        <dbReference type="EMBL" id="MFH4984856.1"/>
    </source>
</evidence>
<reference evidence="1 2" key="1">
    <citation type="submission" date="2024-08" db="EMBL/GenBank/DDBJ databases">
        <title>Gnathostoma spinigerum genome.</title>
        <authorList>
            <person name="Gonzalez-Bertolin B."/>
            <person name="Monzon S."/>
            <person name="Zaballos A."/>
            <person name="Jimenez P."/>
            <person name="Dekumyoy P."/>
            <person name="Varona S."/>
            <person name="Cuesta I."/>
            <person name="Sumanam S."/>
            <person name="Adisakwattana P."/>
            <person name="Gasser R.B."/>
            <person name="Hernandez-Gonzalez A."/>
            <person name="Young N.D."/>
            <person name="Perteguer M.J."/>
        </authorList>
    </citation>
    <scope>NUCLEOTIDE SEQUENCE [LARGE SCALE GENOMIC DNA]</scope>
    <source>
        <strain evidence="1">AL3</strain>
        <tissue evidence="1">Liver</tissue>
    </source>
</reference>
<accession>A0ABD6EZI2</accession>
<proteinExistence type="predicted"/>
<organism evidence="1 2">
    <name type="scientific">Gnathostoma spinigerum</name>
    <dbReference type="NCBI Taxonomy" id="75299"/>
    <lineage>
        <taxon>Eukaryota</taxon>
        <taxon>Metazoa</taxon>
        <taxon>Ecdysozoa</taxon>
        <taxon>Nematoda</taxon>
        <taxon>Chromadorea</taxon>
        <taxon>Rhabditida</taxon>
        <taxon>Spirurina</taxon>
        <taxon>Gnathostomatomorpha</taxon>
        <taxon>Gnathostomatoidea</taxon>
        <taxon>Gnathostomatidae</taxon>
        <taxon>Gnathostoma</taxon>
    </lineage>
</organism>
<comment type="caution">
    <text evidence="1">The sequence shown here is derived from an EMBL/GenBank/DDBJ whole genome shotgun (WGS) entry which is preliminary data.</text>
</comment>
<dbReference type="Proteomes" id="UP001608902">
    <property type="component" value="Unassembled WGS sequence"/>
</dbReference>
<evidence type="ECO:0000313" key="2">
    <source>
        <dbReference type="Proteomes" id="UP001608902"/>
    </source>
</evidence>
<sequence>MPFIGKDWRAPGETWIRCPNTDGWERRKLRPLQVRRD</sequence>
<name>A0ABD6EZI2_9BILA</name>
<dbReference type="EMBL" id="JBGFUD010022255">
    <property type="protein sequence ID" value="MFH4984856.1"/>
    <property type="molecule type" value="Genomic_DNA"/>
</dbReference>
<gene>
    <name evidence="1" type="ORF">AB6A40_011565</name>
</gene>
<protein>
    <submittedName>
        <fullName evidence="1">Uncharacterized protein</fullName>
    </submittedName>
</protein>
<keyword evidence="2" id="KW-1185">Reference proteome</keyword>